<sequence>MDLDMDIDNDSDEDFDPCDKELIEGYLMNKISNRPVDQYQLTIFKMWILLSILLKTSQGRKNNTLYFFTPRHRHFPLALRRVRGAGEGGYWKISGRTSKIYGKDGNVGYKKPFNFYRGRPGRDEKTDWIMHEYIVQRGSGLVADNMVLCKIAEDDAESRRNYKSVRDLLKRLKM</sequence>
<dbReference type="SUPFAM" id="SSF101941">
    <property type="entry name" value="NAC domain"/>
    <property type="match status" value="1"/>
</dbReference>
<keyword evidence="1" id="KW-0805">Transcription regulation</keyword>
<evidence type="ECO:0000256" key="3">
    <source>
        <dbReference type="ARBA" id="ARBA00023163"/>
    </source>
</evidence>
<evidence type="ECO:0000256" key="1">
    <source>
        <dbReference type="ARBA" id="ARBA00023015"/>
    </source>
</evidence>
<evidence type="ECO:0000256" key="2">
    <source>
        <dbReference type="ARBA" id="ARBA00023125"/>
    </source>
</evidence>
<dbReference type="GO" id="GO:0006355">
    <property type="term" value="P:regulation of DNA-templated transcription"/>
    <property type="evidence" value="ECO:0007669"/>
    <property type="project" value="InterPro"/>
</dbReference>
<keyword evidence="3" id="KW-0804">Transcription</keyword>
<name>A0A835I2I1_9MAGN</name>
<dbReference type="InterPro" id="IPR003441">
    <property type="entry name" value="NAC-dom"/>
</dbReference>
<evidence type="ECO:0000313" key="6">
    <source>
        <dbReference type="EMBL" id="KAF9607873.1"/>
    </source>
</evidence>
<keyword evidence="7" id="KW-1185">Reference proteome</keyword>
<dbReference type="AlphaFoldDB" id="A0A835I2I1"/>
<feature type="domain" description="NAC" evidence="5">
    <location>
        <begin position="9"/>
        <end position="154"/>
    </location>
</feature>
<keyword evidence="2" id="KW-0238">DNA-binding</keyword>
<dbReference type="InterPro" id="IPR036093">
    <property type="entry name" value="NAC_dom_sf"/>
</dbReference>
<proteinExistence type="predicted"/>
<reference evidence="6 7" key="1">
    <citation type="submission" date="2020-10" db="EMBL/GenBank/DDBJ databases">
        <title>The Coptis chinensis genome and diversification of protoberbering-type alkaloids.</title>
        <authorList>
            <person name="Wang B."/>
            <person name="Shu S."/>
            <person name="Song C."/>
            <person name="Liu Y."/>
        </authorList>
    </citation>
    <scope>NUCLEOTIDE SEQUENCE [LARGE SCALE GENOMIC DNA]</scope>
    <source>
        <strain evidence="6">HL-2020</strain>
        <tissue evidence="6">Leaf</tissue>
    </source>
</reference>
<dbReference type="EMBL" id="JADFTS010000004">
    <property type="protein sequence ID" value="KAF9607873.1"/>
    <property type="molecule type" value="Genomic_DNA"/>
</dbReference>
<evidence type="ECO:0000259" key="5">
    <source>
        <dbReference type="PROSITE" id="PS51005"/>
    </source>
</evidence>
<dbReference type="PANTHER" id="PTHR31719">
    <property type="entry name" value="NAC TRANSCRIPTION FACTOR 56"/>
    <property type="match status" value="1"/>
</dbReference>
<organism evidence="6 7">
    <name type="scientific">Coptis chinensis</name>
    <dbReference type="NCBI Taxonomy" id="261450"/>
    <lineage>
        <taxon>Eukaryota</taxon>
        <taxon>Viridiplantae</taxon>
        <taxon>Streptophyta</taxon>
        <taxon>Embryophyta</taxon>
        <taxon>Tracheophyta</taxon>
        <taxon>Spermatophyta</taxon>
        <taxon>Magnoliopsida</taxon>
        <taxon>Ranunculales</taxon>
        <taxon>Ranunculaceae</taxon>
        <taxon>Coptidoideae</taxon>
        <taxon>Coptis</taxon>
    </lineage>
</organism>
<dbReference type="Pfam" id="PF02365">
    <property type="entry name" value="NAM"/>
    <property type="match status" value="1"/>
</dbReference>
<evidence type="ECO:0000256" key="4">
    <source>
        <dbReference type="ARBA" id="ARBA00023242"/>
    </source>
</evidence>
<dbReference type="GO" id="GO:0003677">
    <property type="term" value="F:DNA binding"/>
    <property type="evidence" value="ECO:0007669"/>
    <property type="project" value="UniProtKB-KW"/>
</dbReference>
<gene>
    <name evidence="6" type="ORF">IFM89_003577</name>
</gene>
<evidence type="ECO:0000313" key="7">
    <source>
        <dbReference type="Proteomes" id="UP000631114"/>
    </source>
</evidence>
<dbReference type="PANTHER" id="PTHR31719:SF94">
    <property type="entry name" value="PROTEIN ATAF2"/>
    <property type="match status" value="1"/>
</dbReference>
<protein>
    <recommendedName>
        <fullName evidence="5">NAC domain-containing protein</fullName>
    </recommendedName>
</protein>
<accession>A0A835I2I1</accession>
<comment type="caution">
    <text evidence="6">The sequence shown here is derived from an EMBL/GenBank/DDBJ whole genome shotgun (WGS) entry which is preliminary data.</text>
</comment>
<dbReference type="Proteomes" id="UP000631114">
    <property type="component" value="Unassembled WGS sequence"/>
</dbReference>
<dbReference type="Gene3D" id="2.170.150.80">
    <property type="entry name" value="NAC domain"/>
    <property type="match status" value="1"/>
</dbReference>
<dbReference type="PROSITE" id="PS51005">
    <property type="entry name" value="NAC"/>
    <property type="match status" value="1"/>
</dbReference>
<keyword evidence="4" id="KW-0539">Nucleus</keyword>